<keyword evidence="4" id="KW-1185">Reference proteome</keyword>
<evidence type="ECO:0000259" key="2">
    <source>
        <dbReference type="PROSITE" id="PS50982"/>
    </source>
</evidence>
<gene>
    <name evidence="3" type="primary">BAZ2B</name>
    <name evidence="3" type="ORF">ILYODFUR_033233</name>
</gene>
<accession>A0ABV0TDF8</accession>
<reference evidence="3 4" key="1">
    <citation type="submission" date="2021-06" db="EMBL/GenBank/DDBJ databases">
        <authorList>
            <person name="Palmer J.M."/>
        </authorList>
    </citation>
    <scope>NUCLEOTIDE SEQUENCE [LARGE SCALE GENOMIC DNA]</scope>
    <source>
        <strain evidence="4">if_2019</strain>
        <tissue evidence="3">Muscle</tissue>
    </source>
</reference>
<proteinExistence type="predicted"/>
<comment type="caution">
    <text evidence="3">The sequence shown here is derived from an EMBL/GenBank/DDBJ whole genome shotgun (WGS) entry which is preliminary data.</text>
</comment>
<evidence type="ECO:0000313" key="3">
    <source>
        <dbReference type="EMBL" id="MEQ2230821.1"/>
    </source>
</evidence>
<dbReference type="Gene3D" id="3.30.890.10">
    <property type="entry name" value="Methyl-cpg-binding Protein 2, Chain A"/>
    <property type="match status" value="1"/>
</dbReference>
<dbReference type="InterPro" id="IPR001739">
    <property type="entry name" value="Methyl_CpG_DNA-bd"/>
</dbReference>
<dbReference type="EMBL" id="JAHRIQ010028772">
    <property type="protein sequence ID" value="MEQ2230821.1"/>
    <property type="molecule type" value="Genomic_DNA"/>
</dbReference>
<dbReference type="SUPFAM" id="SSF54171">
    <property type="entry name" value="DNA-binding domain"/>
    <property type="match status" value="1"/>
</dbReference>
<comment type="subcellular location">
    <subcellularLocation>
        <location evidence="1">Nucleus</location>
    </subcellularLocation>
</comment>
<dbReference type="Proteomes" id="UP001482620">
    <property type="component" value="Unassembled WGS sequence"/>
</dbReference>
<dbReference type="PANTHER" id="PTHR45915">
    <property type="entry name" value="TRANSCRIPTION INTERMEDIARY FACTOR"/>
    <property type="match status" value="1"/>
</dbReference>
<feature type="domain" description="MBD" evidence="2">
    <location>
        <begin position="1"/>
        <end position="63"/>
    </location>
</feature>
<evidence type="ECO:0000256" key="1">
    <source>
        <dbReference type="ARBA" id="ARBA00004123"/>
    </source>
</evidence>
<dbReference type="PROSITE" id="PS50982">
    <property type="entry name" value="MBD"/>
    <property type="match status" value="1"/>
</dbReference>
<organism evidence="3 4">
    <name type="scientific">Ilyodon furcidens</name>
    <name type="common">goldbreast splitfin</name>
    <dbReference type="NCBI Taxonomy" id="33524"/>
    <lineage>
        <taxon>Eukaryota</taxon>
        <taxon>Metazoa</taxon>
        <taxon>Chordata</taxon>
        <taxon>Craniata</taxon>
        <taxon>Vertebrata</taxon>
        <taxon>Euteleostomi</taxon>
        <taxon>Actinopterygii</taxon>
        <taxon>Neopterygii</taxon>
        <taxon>Teleostei</taxon>
        <taxon>Neoteleostei</taxon>
        <taxon>Acanthomorphata</taxon>
        <taxon>Ovalentaria</taxon>
        <taxon>Atherinomorphae</taxon>
        <taxon>Cyprinodontiformes</taxon>
        <taxon>Goodeidae</taxon>
        <taxon>Ilyodon</taxon>
    </lineage>
</organism>
<dbReference type="InterPro" id="IPR016177">
    <property type="entry name" value="DNA-bd_dom_sf"/>
</dbReference>
<evidence type="ECO:0000313" key="4">
    <source>
        <dbReference type="Proteomes" id="UP001482620"/>
    </source>
</evidence>
<dbReference type="SMART" id="SM00391">
    <property type="entry name" value="MBD"/>
    <property type="match status" value="1"/>
</dbReference>
<name>A0ABV0TDF8_9TELE</name>
<dbReference type="Pfam" id="PF01429">
    <property type="entry name" value="MBD"/>
    <property type="match status" value="1"/>
</dbReference>
<sequence length="105" mass="12551">MFLCRWQRETRMRTVAGRLQGEVTYFAPCGKKLRQYPDVVKYLVRHGITDISRDNFSFSTKIKVGNFYEGREGPEVRVLFASKLHLFYELQIHLRPKLFTGRFRF</sequence>
<protein>
    <submittedName>
        <fullName evidence="3">Bromodomain adjacent to zinc finger domain protein 2B</fullName>
    </submittedName>
</protein>
<dbReference type="PANTHER" id="PTHR45915:SF1">
    <property type="entry name" value="BROMODOMAIN ADJACENT TO ZINC FINGER DOMAIN PROTEIN 2B"/>
    <property type="match status" value="1"/>
</dbReference>